<dbReference type="Gramene" id="ONIVA02G09100.5">
    <property type="protein sequence ID" value="ONIVA02G09100.5"/>
    <property type="gene ID" value="ONIVA02G09100"/>
</dbReference>
<dbReference type="EnsemblPlants" id="ONIVA02G09100.5">
    <property type="protein sequence ID" value="ONIVA02G09100.5"/>
    <property type="gene ID" value="ONIVA02G09100"/>
</dbReference>
<feature type="compositionally biased region" description="Low complexity" evidence="1">
    <location>
        <begin position="23"/>
        <end position="37"/>
    </location>
</feature>
<dbReference type="AlphaFoldDB" id="A0A0E0G3C6"/>
<dbReference type="HOGENOM" id="CLU_085539_0_0_1"/>
<proteinExistence type="predicted"/>
<keyword evidence="3" id="KW-1185">Reference proteome</keyword>
<feature type="region of interest" description="Disordered" evidence="1">
    <location>
        <begin position="151"/>
        <end position="171"/>
    </location>
</feature>
<evidence type="ECO:0000313" key="2">
    <source>
        <dbReference type="EnsemblPlants" id="ONIVA02G09100.5"/>
    </source>
</evidence>
<protein>
    <submittedName>
        <fullName evidence="2">Uncharacterized protein</fullName>
    </submittedName>
</protein>
<sequence length="284" mass="29935">MPLSGERDMVTLCKVTCGGNRRPATASSASAAPLLSTVRQKRGSGRDRSSAASILPPKKEAARRSRLAMACPAATSRGSASASAPPNACALKKSQYSAGGGGRRVMVSAAAAARPATCSACLLVTMTLLPRRPRRSVGMIASITRRLRASTPSNTARNLTPRSLRSRSASVSPLSPNTLVVVALAAPPVPANMERRSSAVSPAAMRLKQWKSSSMISEKRRRTSRSLQTCCTSVVFPRPWRPTIERTASSAPAGSPPPSPSLSCSKKSKTRRLSTCRPNIWLSA</sequence>
<evidence type="ECO:0000256" key="1">
    <source>
        <dbReference type="SAM" id="MobiDB-lite"/>
    </source>
</evidence>
<dbReference type="Proteomes" id="UP000006591">
    <property type="component" value="Chromosome 2"/>
</dbReference>
<evidence type="ECO:0000313" key="3">
    <source>
        <dbReference type="Proteomes" id="UP000006591"/>
    </source>
</evidence>
<feature type="region of interest" description="Disordered" evidence="1">
    <location>
        <begin position="21"/>
        <end position="63"/>
    </location>
</feature>
<reference evidence="2" key="1">
    <citation type="submission" date="2015-04" db="UniProtKB">
        <authorList>
            <consortium name="EnsemblPlants"/>
        </authorList>
    </citation>
    <scope>IDENTIFICATION</scope>
    <source>
        <strain evidence="2">SL10</strain>
    </source>
</reference>
<accession>A0A0E0G3C6</accession>
<reference evidence="2" key="2">
    <citation type="submission" date="2018-04" db="EMBL/GenBank/DDBJ databases">
        <title>OnivRS2 (Oryza nivara Reference Sequence Version 2).</title>
        <authorList>
            <person name="Zhang J."/>
            <person name="Kudrna D."/>
            <person name="Lee S."/>
            <person name="Talag J."/>
            <person name="Rajasekar S."/>
            <person name="Welchert J."/>
            <person name="Hsing Y.-I."/>
            <person name="Wing R.A."/>
        </authorList>
    </citation>
    <scope>NUCLEOTIDE SEQUENCE [LARGE SCALE GENOMIC DNA]</scope>
    <source>
        <strain evidence="2">SL10</strain>
    </source>
</reference>
<organism evidence="2">
    <name type="scientific">Oryza nivara</name>
    <name type="common">Indian wild rice</name>
    <name type="synonym">Oryza sativa f. spontanea</name>
    <dbReference type="NCBI Taxonomy" id="4536"/>
    <lineage>
        <taxon>Eukaryota</taxon>
        <taxon>Viridiplantae</taxon>
        <taxon>Streptophyta</taxon>
        <taxon>Embryophyta</taxon>
        <taxon>Tracheophyta</taxon>
        <taxon>Spermatophyta</taxon>
        <taxon>Magnoliopsida</taxon>
        <taxon>Liliopsida</taxon>
        <taxon>Poales</taxon>
        <taxon>Poaceae</taxon>
        <taxon>BOP clade</taxon>
        <taxon>Oryzoideae</taxon>
        <taxon>Oryzeae</taxon>
        <taxon>Oryzinae</taxon>
        <taxon>Oryza</taxon>
    </lineage>
</organism>
<feature type="region of interest" description="Disordered" evidence="1">
    <location>
        <begin position="242"/>
        <end position="273"/>
    </location>
</feature>
<name>A0A0E0G3C6_ORYNI</name>